<evidence type="ECO:0000256" key="1">
    <source>
        <dbReference type="SAM" id="MobiDB-lite"/>
    </source>
</evidence>
<feature type="region of interest" description="Disordered" evidence="1">
    <location>
        <begin position="53"/>
        <end position="90"/>
    </location>
</feature>
<proteinExistence type="predicted"/>
<dbReference type="OrthoDB" id="4898651at2759"/>
<reference evidence="2 3" key="1">
    <citation type="submission" date="2017-02" db="EMBL/GenBank/DDBJ databases">
        <title>Genomes of Trichoderma spp. with biocontrol activity.</title>
        <authorList>
            <person name="Gardiner D."/>
            <person name="Kazan K."/>
            <person name="Vos C."/>
            <person name="Harvey P."/>
        </authorList>
    </citation>
    <scope>NUCLEOTIDE SEQUENCE [LARGE SCALE GENOMIC DNA]</scope>
    <source>
        <strain evidence="2 3">Tr1</strain>
    </source>
</reference>
<dbReference type="EMBL" id="MTYI01000056">
    <property type="protein sequence ID" value="PNP54998.1"/>
    <property type="molecule type" value="Genomic_DNA"/>
</dbReference>
<dbReference type="AlphaFoldDB" id="A0A2K0UB32"/>
<gene>
    <name evidence="2" type="ORF">THARTR1_04687</name>
</gene>
<sequence>MGFWRPIAKLEVKFETWRWRNRGYTLLERSEAEPEPKEWWELVMERKKKARKAERRAAKEERRAAKEEQRAAKEARRAAKEQRRRERQSREFDWRDYIPRFPKVVGYTPLWKIDEMLASGNGVRW</sequence>
<evidence type="ECO:0000313" key="3">
    <source>
        <dbReference type="Proteomes" id="UP000236290"/>
    </source>
</evidence>
<dbReference type="Proteomes" id="UP000236290">
    <property type="component" value="Unassembled WGS sequence"/>
</dbReference>
<protein>
    <submittedName>
        <fullName evidence="2">Uncharacterized protein</fullName>
    </submittedName>
</protein>
<accession>A0A2K0UB32</accession>
<feature type="compositionally biased region" description="Basic and acidic residues" evidence="1">
    <location>
        <begin position="55"/>
        <end position="90"/>
    </location>
</feature>
<name>A0A2K0UB32_TRIHA</name>
<organism evidence="2 3">
    <name type="scientific">Trichoderma harzianum</name>
    <name type="common">Hypocrea lixii</name>
    <dbReference type="NCBI Taxonomy" id="5544"/>
    <lineage>
        <taxon>Eukaryota</taxon>
        <taxon>Fungi</taxon>
        <taxon>Dikarya</taxon>
        <taxon>Ascomycota</taxon>
        <taxon>Pezizomycotina</taxon>
        <taxon>Sordariomycetes</taxon>
        <taxon>Hypocreomycetidae</taxon>
        <taxon>Hypocreales</taxon>
        <taxon>Hypocreaceae</taxon>
        <taxon>Trichoderma</taxon>
    </lineage>
</organism>
<evidence type="ECO:0000313" key="2">
    <source>
        <dbReference type="EMBL" id="PNP54998.1"/>
    </source>
</evidence>
<comment type="caution">
    <text evidence="2">The sequence shown here is derived from an EMBL/GenBank/DDBJ whole genome shotgun (WGS) entry which is preliminary data.</text>
</comment>